<name>A0A2T7ND19_POMCA</name>
<reference evidence="2 3" key="1">
    <citation type="submission" date="2018-04" db="EMBL/GenBank/DDBJ databases">
        <title>The genome of golden apple snail Pomacea canaliculata provides insight into stress tolerance and invasive adaptation.</title>
        <authorList>
            <person name="Liu C."/>
            <person name="Liu B."/>
            <person name="Ren Y."/>
            <person name="Zhang Y."/>
            <person name="Wang H."/>
            <person name="Li S."/>
            <person name="Jiang F."/>
            <person name="Yin L."/>
            <person name="Zhang G."/>
            <person name="Qian W."/>
            <person name="Fan W."/>
        </authorList>
    </citation>
    <scope>NUCLEOTIDE SEQUENCE [LARGE SCALE GENOMIC DNA]</scope>
    <source>
        <strain evidence="2">SZHN2017</strain>
        <tissue evidence="2">Muscle</tissue>
    </source>
</reference>
<dbReference type="AlphaFoldDB" id="A0A2T7ND19"/>
<dbReference type="OrthoDB" id="283575at2759"/>
<protein>
    <submittedName>
        <fullName evidence="2">Uncharacterized protein</fullName>
    </submittedName>
</protein>
<keyword evidence="3" id="KW-1185">Reference proteome</keyword>
<gene>
    <name evidence="2" type="ORF">C0Q70_21591</name>
</gene>
<feature type="transmembrane region" description="Helical" evidence="1">
    <location>
        <begin position="24"/>
        <end position="49"/>
    </location>
</feature>
<sequence length="116" mass="13156">MFGPMIDIRRADDHEDDEFHVRNMYIVTAILTCAVLIVLGVLVACYCRVQATRPLTLLKRHAYRRHHDDSSRPLDISSVASPRLSVDAIWEATSLNYDVTQLGSPRHVDSLKPRSV</sequence>
<keyword evidence="1" id="KW-0472">Membrane</keyword>
<dbReference type="EMBL" id="PZQS01000014">
    <property type="protein sequence ID" value="PVD19032.1"/>
    <property type="molecule type" value="Genomic_DNA"/>
</dbReference>
<evidence type="ECO:0000313" key="2">
    <source>
        <dbReference type="EMBL" id="PVD19032.1"/>
    </source>
</evidence>
<evidence type="ECO:0000256" key="1">
    <source>
        <dbReference type="SAM" id="Phobius"/>
    </source>
</evidence>
<comment type="caution">
    <text evidence="2">The sequence shown here is derived from an EMBL/GenBank/DDBJ whole genome shotgun (WGS) entry which is preliminary data.</text>
</comment>
<keyword evidence="1" id="KW-1133">Transmembrane helix</keyword>
<proteinExistence type="predicted"/>
<evidence type="ECO:0000313" key="3">
    <source>
        <dbReference type="Proteomes" id="UP000245119"/>
    </source>
</evidence>
<organism evidence="2 3">
    <name type="scientific">Pomacea canaliculata</name>
    <name type="common">Golden apple snail</name>
    <dbReference type="NCBI Taxonomy" id="400727"/>
    <lineage>
        <taxon>Eukaryota</taxon>
        <taxon>Metazoa</taxon>
        <taxon>Spiralia</taxon>
        <taxon>Lophotrochozoa</taxon>
        <taxon>Mollusca</taxon>
        <taxon>Gastropoda</taxon>
        <taxon>Caenogastropoda</taxon>
        <taxon>Architaenioglossa</taxon>
        <taxon>Ampullarioidea</taxon>
        <taxon>Ampullariidae</taxon>
        <taxon>Pomacea</taxon>
    </lineage>
</organism>
<dbReference type="Proteomes" id="UP000245119">
    <property type="component" value="Linkage Group LG14"/>
</dbReference>
<keyword evidence="1" id="KW-0812">Transmembrane</keyword>
<accession>A0A2T7ND19</accession>